<dbReference type="CDD" id="cd17324">
    <property type="entry name" value="MFS_NepI_like"/>
    <property type="match status" value="1"/>
</dbReference>
<evidence type="ECO:0000256" key="2">
    <source>
        <dbReference type="ARBA" id="ARBA00022448"/>
    </source>
</evidence>
<dbReference type="Gene3D" id="1.20.1250.20">
    <property type="entry name" value="MFS general substrate transporter like domains"/>
    <property type="match status" value="1"/>
</dbReference>
<evidence type="ECO:0000259" key="8">
    <source>
        <dbReference type="PROSITE" id="PS50850"/>
    </source>
</evidence>
<evidence type="ECO:0000256" key="7">
    <source>
        <dbReference type="SAM" id="Phobius"/>
    </source>
</evidence>
<dbReference type="PROSITE" id="PS50850">
    <property type="entry name" value="MFS"/>
    <property type="match status" value="1"/>
</dbReference>
<feature type="transmembrane region" description="Helical" evidence="7">
    <location>
        <begin position="73"/>
        <end position="92"/>
    </location>
</feature>
<feature type="transmembrane region" description="Helical" evidence="7">
    <location>
        <begin position="131"/>
        <end position="155"/>
    </location>
</feature>
<organism evidence="9 10">
    <name type="scientific">Staphylococcus gallinarum</name>
    <dbReference type="NCBI Taxonomy" id="1293"/>
    <lineage>
        <taxon>Bacteria</taxon>
        <taxon>Bacillati</taxon>
        <taxon>Bacillota</taxon>
        <taxon>Bacilli</taxon>
        <taxon>Bacillales</taxon>
        <taxon>Staphylococcaceae</taxon>
        <taxon>Staphylococcus</taxon>
    </lineage>
</organism>
<dbReference type="OrthoDB" id="9788453at2"/>
<feature type="transmembrane region" description="Helical" evidence="7">
    <location>
        <begin position="41"/>
        <end position="61"/>
    </location>
</feature>
<evidence type="ECO:0000256" key="4">
    <source>
        <dbReference type="ARBA" id="ARBA00022692"/>
    </source>
</evidence>
<feature type="transmembrane region" description="Helical" evidence="7">
    <location>
        <begin position="297"/>
        <end position="321"/>
    </location>
</feature>
<dbReference type="GO" id="GO:0022857">
    <property type="term" value="F:transmembrane transporter activity"/>
    <property type="evidence" value="ECO:0007669"/>
    <property type="project" value="InterPro"/>
</dbReference>
<feature type="domain" description="Major facilitator superfamily (MFS) profile" evidence="8">
    <location>
        <begin position="7"/>
        <end position="387"/>
    </location>
</feature>
<dbReference type="AlphaFoldDB" id="A0A3A0W432"/>
<evidence type="ECO:0000256" key="5">
    <source>
        <dbReference type="ARBA" id="ARBA00022989"/>
    </source>
</evidence>
<sequence length="398" mass="42994">MKNNKLAIFALAMSAFAIGMTEFISVGLLPLIKDSFNTSISMAGLTVSLYAIGVTVGAPVLTPLTNKMKRKHLLLGIMLVFIVANALAAVSVTFSMLLAMRILSALMHGVFMSIATAIASDLVTPDKRSSAIAMMFTGLTVATITGVPLGTWIGQQFGWEMSFVTIAIIGLISFIGNWLVVPSNLNEYEQAPMIEQLKVFKNKSLMMIYLITALGYGGTFVVYTYLTTILTDIMHYSDNAVVILLIVYGVMVAIGNTLGGKLTNQQPTKVLVAIFTIQAIVLLFVGITVTHQLIGTIAILMMGLFAFMNVPGLQLIVVLFAERKQKATVNFASSLNIASFNIGITLGSVIGGFVLNHFSLTMTPYFGFIMVIIASVIMYITYKKETAEQSTIPQTCVE</sequence>
<accession>A0A3A0W432</accession>
<feature type="transmembrane region" description="Helical" evidence="7">
    <location>
        <begin position="270"/>
        <end position="291"/>
    </location>
</feature>
<evidence type="ECO:0000256" key="3">
    <source>
        <dbReference type="ARBA" id="ARBA00022475"/>
    </source>
</evidence>
<feature type="transmembrane region" description="Helical" evidence="7">
    <location>
        <begin position="98"/>
        <end position="119"/>
    </location>
</feature>
<reference evidence="9 10" key="1">
    <citation type="journal article" date="2016" name="Front. Microbiol.">
        <title>Comprehensive Phylogenetic Analysis of Bovine Non-aureus Staphylococci Species Based on Whole-Genome Sequencing.</title>
        <authorList>
            <person name="Naushad S."/>
            <person name="Barkema H.W."/>
            <person name="Luby C."/>
            <person name="Condas L.A."/>
            <person name="Nobrega D.B."/>
            <person name="Carson D.A."/>
            <person name="De Buck J."/>
        </authorList>
    </citation>
    <scope>NUCLEOTIDE SEQUENCE [LARGE SCALE GENOMIC DNA]</scope>
    <source>
        <strain evidence="9 10">SNUC 4781</strain>
    </source>
</reference>
<feature type="transmembrane region" description="Helical" evidence="7">
    <location>
        <begin position="362"/>
        <end position="382"/>
    </location>
</feature>
<comment type="caution">
    <text evidence="9">The sequence shown here is derived from an EMBL/GenBank/DDBJ whole genome shotgun (WGS) entry which is preliminary data.</text>
</comment>
<feature type="transmembrane region" description="Helical" evidence="7">
    <location>
        <begin position="206"/>
        <end position="228"/>
    </location>
</feature>
<feature type="transmembrane region" description="Helical" evidence="7">
    <location>
        <begin position="161"/>
        <end position="185"/>
    </location>
</feature>
<evidence type="ECO:0000256" key="1">
    <source>
        <dbReference type="ARBA" id="ARBA00004651"/>
    </source>
</evidence>
<comment type="subcellular location">
    <subcellularLocation>
        <location evidence="1">Cell membrane</location>
        <topology evidence="1">Multi-pass membrane protein</topology>
    </subcellularLocation>
</comment>
<dbReference type="InterPro" id="IPR020846">
    <property type="entry name" value="MFS_dom"/>
</dbReference>
<evidence type="ECO:0000313" key="10">
    <source>
        <dbReference type="Proteomes" id="UP000265541"/>
    </source>
</evidence>
<protein>
    <submittedName>
        <fullName evidence="9">MFS transporter</fullName>
    </submittedName>
</protein>
<dbReference type="PANTHER" id="PTHR43124">
    <property type="entry name" value="PURINE EFFLUX PUMP PBUE"/>
    <property type="match status" value="1"/>
</dbReference>
<dbReference type="InterPro" id="IPR011701">
    <property type="entry name" value="MFS"/>
</dbReference>
<dbReference type="PANTHER" id="PTHR43124:SF8">
    <property type="entry name" value="INNER MEMBRANE TRANSPORT PROTEIN YDHP"/>
    <property type="match status" value="1"/>
</dbReference>
<keyword evidence="2" id="KW-0813">Transport</keyword>
<feature type="transmembrane region" description="Helical" evidence="7">
    <location>
        <begin position="240"/>
        <end position="258"/>
    </location>
</feature>
<feature type="transmembrane region" description="Helical" evidence="7">
    <location>
        <begin position="333"/>
        <end position="356"/>
    </location>
</feature>
<dbReference type="GO" id="GO:0005886">
    <property type="term" value="C:plasma membrane"/>
    <property type="evidence" value="ECO:0007669"/>
    <property type="project" value="UniProtKB-SubCell"/>
</dbReference>
<dbReference type="EMBL" id="QYJN01000003">
    <property type="protein sequence ID" value="RIP34797.1"/>
    <property type="molecule type" value="Genomic_DNA"/>
</dbReference>
<keyword evidence="3" id="KW-1003">Cell membrane</keyword>
<keyword evidence="4 7" id="KW-0812">Transmembrane</keyword>
<dbReference type="Proteomes" id="UP000265541">
    <property type="component" value="Unassembled WGS sequence"/>
</dbReference>
<dbReference type="Pfam" id="PF07690">
    <property type="entry name" value="MFS_1"/>
    <property type="match status" value="1"/>
</dbReference>
<keyword evidence="5 7" id="KW-1133">Transmembrane helix</keyword>
<dbReference type="InterPro" id="IPR036259">
    <property type="entry name" value="MFS_trans_sf"/>
</dbReference>
<dbReference type="InterPro" id="IPR050189">
    <property type="entry name" value="MFS_Efflux_Transporters"/>
</dbReference>
<proteinExistence type="predicted"/>
<dbReference type="SUPFAM" id="SSF103473">
    <property type="entry name" value="MFS general substrate transporter"/>
    <property type="match status" value="1"/>
</dbReference>
<evidence type="ECO:0000256" key="6">
    <source>
        <dbReference type="ARBA" id="ARBA00023136"/>
    </source>
</evidence>
<name>A0A3A0W432_STAGA</name>
<gene>
    <name evidence="9" type="ORF">BUZ14_06360</name>
</gene>
<dbReference type="RefSeq" id="WP_119485039.1">
    <property type="nucleotide sequence ID" value="NZ_QYJN01000003.1"/>
</dbReference>
<keyword evidence="6 7" id="KW-0472">Membrane</keyword>
<evidence type="ECO:0000313" key="9">
    <source>
        <dbReference type="EMBL" id="RIP34797.1"/>
    </source>
</evidence>